<dbReference type="Proteomes" id="UP000460221">
    <property type="component" value="Unassembled WGS sequence"/>
</dbReference>
<proteinExistence type="predicted"/>
<evidence type="ECO:0000256" key="1">
    <source>
        <dbReference type="SAM" id="Phobius"/>
    </source>
</evidence>
<evidence type="ECO:0000313" key="2">
    <source>
        <dbReference type="EMBL" id="MTD15274.1"/>
    </source>
</evidence>
<name>A0A7K1FR51_9ACTN</name>
<accession>A0A7K1FR51</accession>
<dbReference type="RefSeq" id="WP_154769221.1">
    <property type="nucleotide sequence ID" value="NZ_WLYK01000005.1"/>
</dbReference>
<feature type="transmembrane region" description="Helical" evidence="1">
    <location>
        <begin position="36"/>
        <end position="56"/>
    </location>
</feature>
<keyword evidence="1" id="KW-0472">Membrane</keyword>
<organism evidence="2 3">
    <name type="scientific">Nakamurella alba</name>
    <dbReference type="NCBI Taxonomy" id="2665158"/>
    <lineage>
        <taxon>Bacteria</taxon>
        <taxon>Bacillati</taxon>
        <taxon>Actinomycetota</taxon>
        <taxon>Actinomycetes</taxon>
        <taxon>Nakamurellales</taxon>
        <taxon>Nakamurellaceae</taxon>
        <taxon>Nakamurella</taxon>
    </lineage>
</organism>
<dbReference type="AlphaFoldDB" id="A0A7K1FR51"/>
<sequence>MTSPEHPRDEGSIADTQMFRRFVEEEEPVRNGMPGWAWPVIICALVACAALIVVLVTR</sequence>
<reference evidence="2 3" key="1">
    <citation type="submission" date="2019-11" db="EMBL/GenBank/DDBJ databases">
        <authorList>
            <person name="Jiang L.-Q."/>
        </authorList>
    </citation>
    <scope>NUCLEOTIDE SEQUENCE [LARGE SCALE GENOMIC DNA]</scope>
    <source>
        <strain evidence="2 3">YIM 132087</strain>
    </source>
</reference>
<comment type="caution">
    <text evidence="2">The sequence shown here is derived from an EMBL/GenBank/DDBJ whole genome shotgun (WGS) entry which is preliminary data.</text>
</comment>
<gene>
    <name evidence="2" type="ORF">GIS00_15130</name>
</gene>
<protein>
    <submittedName>
        <fullName evidence="2">Uncharacterized protein</fullName>
    </submittedName>
</protein>
<dbReference type="EMBL" id="WLYK01000005">
    <property type="protein sequence ID" value="MTD15274.1"/>
    <property type="molecule type" value="Genomic_DNA"/>
</dbReference>
<keyword evidence="1" id="KW-1133">Transmembrane helix</keyword>
<keyword evidence="3" id="KW-1185">Reference proteome</keyword>
<keyword evidence="1" id="KW-0812">Transmembrane</keyword>
<evidence type="ECO:0000313" key="3">
    <source>
        <dbReference type="Proteomes" id="UP000460221"/>
    </source>
</evidence>